<accession>D9WFE3</accession>
<dbReference type="InterPro" id="IPR051678">
    <property type="entry name" value="AGP_Transferase"/>
</dbReference>
<dbReference type="InterPro" id="IPR002575">
    <property type="entry name" value="Aminoglycoside_PTrfase"/>
</dbReference>
<gene>
    <name evidence="2" type="ORF">SSOG_08615</name>
</gene>
<dbReference type="OrthoDB" id="5490445at2"/>
<dbReference type="InterPro" id="IPR011009">
    <property type="entry name" value="Kinase-like_dom_sf"/>
</dbReference>
<organism evidence="2 3">
    <name type="scientific">Streptomyces himastatinicus ATCC 53653</name>
    <dbReference type="NCBI Taxonomy" id="457427"/>
    <lineage>
        <taxon>Bacteria</taxon>
        <taxon>Bacillati</taxon>
        <taxon>Actinomycetota</taxon>
        <taxon>Actinomycetes</taxon>
        <taxon>Kitasatosporales</taxon>
        <taxon>Streptomycetaceae</taxon>
        <taxon>Streptomyces</taxon>
        <taxon>Streptomyces violaceusniger group</taxon>
    </lineage>
</organism>
<dbReference type="SUPFAM" id="SSF56112">
    <property type="entry name" value="Protein kinase-like (PK-like)"/>
    <property type="match status" value="1"/>
</dbReference>
<proteinExistence type="predicted"/>
<dbReference type="RefSeq" id="WP_009720698.1">
    <property type="nucleotide sequence ID" value="NZ_GG657754.1"/>
</dbReference>
<evidence type="ECO:0000313" key="2">
    <source>
        <dbReference type="EMBL" id="EFL28901.1"/>
    </source>
</evidence>
<dbReference type="Proteomes" id="UP000003963">
    <property type="component" value="Unassembled WGS sequence"/>
</dbReference>
<name>D9WFE3_9ACTN</name>
<feature type="domain" description="Aminoglycoside phosphotransferase" evidence="1">
    <location>
        <begin position="26"/>
        <end position="283"/>
    </location>
</feature>
<keyword evidence="3" id="KW-1185">Reference proteome</keyword>
<protein>
    <submittedName>
        <fullName evidence="2">Putative phosphotransferase enzyme family protein</fullName>
    </submittedName>
</protein>
<dbReference type="STRING" id="457427.SSOG_08615"/>
<dbReference type="GO" id="GO:0016740">
    <property type="term" value="F:transferase activity"/>
    <property type="evidence" value="ECO:0007669"/>
    <property type="project" value="UniProtKB-KW"/>
</dbReference>
<evidence type="ECO:0000313" key="3">
    <source>
        <dbReference type="Proteomes" id="UP000003963"/>
    </source>
</evidence>
<dbReference type="AlphaFoldDB" id="D9WFE3"/>
<dbReference type="PANTHER" id="PTHR21310:SF15">
    <property type="entry name" value="AMINOGLYCOSIDE PHOSPHOTRANSFERASE DOMAIN-CONTAINING PROTEIN"/>
    <property type="match status" value="1"/>
</dbReference>
<dbReference type="EMBL" id="GG657754">
    <property type="protein sequence ID" value="EFL28901.1"/>
    <property type="molecule type" value="Genomic_DNA"/>
</dbReference>
<dbReference type="PANTHER" id="PTHR21310">
    <property type="entry name" value="AMINOGLYCOSIDE PHOSPHOTRANSFERASE-RELATED-RELATED"/>
    <property type="match status" value="1"/>
</dbReference>
<dbReference type="HOGENOM" id="CLU_019843_1_1_11"/>
<dbReference type="Gene3D" id="3.90.1200.10">
    <property type="match status" value="1"/>
</dbReference>
<dbReference type="Pfam" id="PF01636">
    <property type="entry name" value="APH"/>
    <property type="match status" value="1"/>
</dbReference>
<keyword evidence="2" id="KW-0808">Transferase</keyword>
<evidence type="ECO:0000259" key="1">
    <source>
        <dbReference type="Pfam" id="PF01636"/>
    </source>
</evidence>
<sequence length="337" mass="36609">MSLALDPSMADALAAVSVTPDDVVECVPLTGGTYNAVTRVVLRDGRRWVVKLPPPGNSGTTLTYEHNLLYGESVYYRAATEVSGVPVPHVVHTGLGPEPPLVSSLIMAECPGTPWHETDERLAPDNRAGLREELGYLVARLHTVTGPGFGYPSRPFEFPASSWRRAFTDMTDAVLDDAERYGARLPRPVATVRTVLASAADVLDDVTRPALVHFDLWQGNLLLDGPPGERTIGGIIDGERMFWGDPVAEFVSLALFGDIERDEAFLTGCAAAGGAVEFTDSARLRLDLYRCYLYLIMLVETVPRRYSREQRAWTWTHAGRALVAALDAVGSAVSGRA</sequence>
<reference evidence="2 3" key="1">
    <citation type="submission" date="2009-02" db="EMBL/GenBank/DDBJ databases">
        <title>Annotation of Streptomyces hygroscopicus strain ATCC 53653.</title>
        <authorList>
            <consortium name="The Broad Institute Genome Sequencing Platform"/>
            <consortium name="Broad Institute Microbial Sequencing Center"/>
            <person name="Fischbach M."/>
            <person name="Godfrey P."/>
            <person name="Ward D."/>
            <person name="Young S."/>
            <person name="Zeng Q."/>
            <person name="Koehrsen M."/>
            <person name="Alvarado L."/>
            <person name="Berlin A.M."/>
            <person name="Bochicchio J."/>
            <person name="Borenstein D."/>
            <person name="Chapman S.B."/>
            <person name="Chen Z."/>
            <person name="Engels R."/>
            <person name="Freedman E."/>
            <person name="Gellesch M."/>
            <person name="Goldberg J."/>
            <person name="Griggs A."/>
            <person name="Gujja S."/>
            <person name="Heilman E.R."/>
            <person name="Heiman D.I."/>
            <person name="Hepburn T.A."/>
            <person name="Howarth C."/>
            <person name="Jen D."/>
            <person name="Larson L."/>
            <person name="Lewis B."/>
            <person name="Mehta T."/>
            <person name="Park D."/>
            <person name="Pearson M."/>
            <person name="Richards J."/>
            <person name="Roberts A."/>
            <person name="Saif S."/>
            <person name="Shea T.D."/>
            <person name="Shenoy N."/>
            <person name="Sisk P."/>
            <person name="Stolte C."/>
            <person name="Sykes S.N."/>
            <person name="Thomson T."/>
            <person name="Walk T."/>
            <person name="White J."/>
            <person name="Yandava C."/>
            <person name="Straight P."/>
            <person name="Clardy J."/>
            <person name="Hung D."/>
            <person name="Kolter R."/>
            <person name="Mekalanos J."/>
            <person name="Walker S."/>
            <person name="Walsh C.T."/>
            <person name="Wieland-Brown L.C."/>
            <person name="Haas B."/>
            <person name="Nusbaum C."/>
            <person name="Birren B."/>
        </authorList>
    </citation>
    <scope>NUCLEOTIDE SEQUENCE [LARGE SCALE GENOMIC DNA]</scope>
    <source>
        <strain evidence="2 3">ATCC 53653</strain>
    </source>
</reference>